<accession>A0ABR6YS42</accession>
<dbReference type="Pfam" id="PF01497">
    <property type="entry name" value="Peripla_BP_2"/>
    <property type="match status" value="1"/>
</dbReference>
<dbReference type="PANTHER" id="PTHR30535">
    <property type="entry name" value="VITAMIN B12-BINDING PROTEIN"/>
    <property type="match status" value="1"/>
</dbReference>
<evidence type="ECO:0000313" key="3">
    <source>
        <dbReference type="Proteomes" id="UP000613113"/>
    </source>
</evidence>
<organism evidence="2 3">
    <name type="scientific">Undibacterium griseum</name>
    <dbReference type="NCBI Taxonomy" id="2762295"/>
    <lineage>
        <taxon>Bacteria</taxon>
        <taxon>Pseudomonadati</taxon>
        <taxon>Pseudomonadota</taxon>
        <taxon>Betaproteobacteria</taxon>
        <taxon>Burkholderiales</taxon>
        <taxon>Oxalobacteraceae</taxon>
        <taxon>Undibacterium</taxon>
    </lineage>
</organism>
<dbReference type="Proteomes" id="UP000613113">
    <property type="component" value="Unassembled WGS sequence"/>
</dbReference>
<dbReference type="EMBL" id="JACOGC010000009">
    <property type="protein sequence ID" value="MBC3886585.1"/>
    <property type="molecule type" value="Genomic_DNA"/>
</dbReference>
<dbReference type="SUPFAM" id="SSF53807">
    <property type="entry name" value="Helical backbone' metal receptor"/>
    <property type="match status" value="1"/>
</dbReference>
<evidence type="ECO:0000313" key="2">
    <source>
        <dbReference type="EMBL" id="MBC3886585.1"/>
    </source>
</evidence>
<dbReference type="RefSeq" id="WP_186864132.1">
    <property type="nucleotide sequence ID" value="NZ_JACOGC010000009.1"/>
</dbReference>
<dbReference type="PANTHER" id="PTHR30535:SF34">
    <property type="entry name" value="MOLYBDATE-BINDING PROTEIN MOLA"/>
    <property type="match status" value="1"/>
</dbReference>
<name>A0ABR6YS42_9BURK</name>
<dbReference type="InterPro" id="IPR050902">
    <property type="entry name" value="ABC_Transporter_SBP"/>
</dbReference>
<dbReference type="PROSITE" id="PS50983">
    <property type="entry name" value="FE_B12_PBP"/>
    <property type="match status" value="1"/>
</dbReference>
<proteinExistence type="predicted"/>
<evidence type="ECO:0000259" key="1">
    <source>
        <dbReference type="PROSITE" id="PS50983"/>
    </source>
</evidence>
<dbReference type="Gene3D" id="3.40.50.1980">
    <property type="entry name" value="Nitrogenase molybdenum iron protein domain"/>
    <property type="match status" value="2"/>
</dbReference>
<sequence>MSDFTGHYERIACLSTEAVEVLYAIGAEDQIAGISGYTVYPARARAEKPKVSGFSSAKTERILAVNPDLVVAYSNMQSELCRELIAAGVEVHAFNQRTLSGIFQMIHVLSALTGRAERGALLVAELQAQIAQARRISAGWARKPKIYFEEWNEPMMSCIGWVSELIGVAGGEDAFADLAGFHSAKERIIADPAEVIRRAPDIIIGSWCGKKFQPDSVIRREGWAAVPAVRNVQIWEIKSPDVLSPGPSAIRHGLPQLQKIIADWQQAHGACGSEDVRPADKANS</sequence>
<dbReference type="InterPro" id="IPR002491">
    <property type="entry name" value="ABC_transptr_periplasmic_BD"/>
</dbReference>
<gene>
    <name evidence="2" type="ORF">H8K27_15770</name>
</gene>
<comment type="caution">
    <text evidence="2">The sequence shown here is derived from an EMBL/GenBank/DDBJ whole genome shotgun (WGS) entry which is preliminary data.</text>
</comment>
<dbReference type="CDD" id="cd01144">
    <property type="entry name" value="BtuF"/>
    <property type="match status" value="1"/>
</dbReference>
<reference evidence="2 3" key="1">
    <citation type="submission" date="2020-08" db="EMBL/GenBank/DDBJ databases">
        <title>Novel species isolated from subtropical streams in China.</title>
        <authorList>
            <person name="Lu H."/>
        </authorList>
    </citation>
    <scope>NUCLEOTIDE SEQUENCE [LARGE SCALE GENOMIC DNA]</scope>
    <source>
        <strain evidence="2 3">FT31W</strain>
    </source>
</reference>
<keyword evidence="3" id="KW-1185">Reference proteome</keyword>
<protein>
    <submittedName>
        <fullName evidence="2">Cobalamin-binding protein</fullName>
    </submittedName>
</protein>
<feature type="domain" description="Fe/B12 periplasmic-binding" evidence="1">
    <location>
        <begin position="10"/>
        <end position="265"/>
    </location>
</feature>